<dbReference type="InterPro" id="IPR001199">
    <property type="entry name" value="Cyt_B5-like_heme/steroid-bd"/>
</dbReference>
<evidence type="ECO:0000313" key="3">
    <source>
        <dbReference type="EMBL" id="KAJ2797050.1"/>
    </source>
</evidence>
<dbReference type="PANTHER" id="PTHR10281:SF76">
    <property type="entry name" value="CALCUTTA CUP-RELATED"/>
    <property type="match status" value="1"/>
</dbReference>
<sequence>MYSRSKVIVGLVLTYATYKALRYLWTKNAANTAAKPRFRYREWTKRDIAQYTGAEERPILIALDGKVYDVTDGRGFYGPGCAYNVFAGRDASRLLAKQAFDDGVTEEELDAPIDPLNDLTDEDRESLDAYIGLFGVKYQCVGVLVEPATSAQT</sequence>
<accession>A0A9W8HY39</accession>
<name>A0A9W8HY39_9FUNG</name>
<protein>
    <submittedName>
        <fullName evidence="3">Dihydrodipicolinate synthase</fullName>
    </submittedName>
</protein>
<evidence type="ECO:0000256" key="1">
    <source>
        <dbReference type="ARBA" id="ARBA00038357"/>
    </source>
</evidence>
<organism evidence="3 4">
    <name type="scientific">Coemansia guatemalensis</name>
    <dbReference type="NCBI Taxonomy" id="2761395"/>
    <lineage>
        <taxon>Eukaryota</taxon>
        <taxon>Fungi</taxon>
        <taxon>Fungi incertae sedis</taxon>
        <taxon>Zoopagomycota</taxon>
        <taxon>Kickxellomycotina</taxon>
        <taxon>Kickxellomycetes</taxon>
        <taxon>Kickxellales</taxon>
        <taxon>Kickxellaceae</taxon>
        <taxon>Coemansia</taxon>
    </lineage>
</organism>
<evidence type="ECO:0000259" key="2">
    <source>
        <dbReference type="SMART" id="SM01117"/>
    </source>
</evidence>
<dbReference type="EMBL" id="JANBUO010001729">
    <property type="protein sequence ID" value="KAJ2797050.1"/>
    <property type="molecule type" value="Genomic_DNA"/>
</dbReference>
<dbReference type="GO" id="GO:0016020">
    <property type="term" value="C:membrane"/>
    <property type="evidence" value="ECO:0007669"/>
    <property type="project" value="TreeGrafter"/>
</dbReference>
<proteinExistence type="inferred from homology"/>
<dbReference type="GO" id="GO:0020037">
    <property type="term" value="F:heme binding"/>
    <property type="evidence" value="ECO:0007669"/>
    <property type="project" value="UniProtKB-ARBA"/>
</dbReference>
<keyword evidence="4" id="KW-1185">Reference proteome</keyword>
<dbReference type="OrthoDB" id="547796at2759"/>
<dbReference type="Gene3D" id="3.10.120.10">
    <property type="entry name" value="Cytochrome b5-like heme/steroid binding domain"/>
    <property type="match status" value="1"/>
</dbReference>
<feature type="domain" description="Cytochrome b5 heme-binding" evidence="2">
    <location>
        <begin position="43"/>
        <end position="145"/>
    </location>
</feature>
<reference evidence="3" key="1">
    <citation type="submission" date="2022-07" db="EMBL/GenBank/DDBJ databases">
        <title>Phylogenomic reconstructions and comparative analyses of Kickxellomycotina fungi.</title>
        <authorList>
            <person name="Reynolds N.K."/>
            <person name="Stajich J.E."/>
            <person name="Barry K."/>
            <person name="Grigoriev I.V."/>
            <person name="Crous P."/>
            <person name="Smith M.E."/>
        </authorList>
    </citation>
    <scope>NUCLEOTIDE SEQUENCE</scope>
    <source>
        <strain evidence="3">NRRL 1565</strain>
    </source>
</reference>
<gene>
    <name evidence="3" type="primary">DAP1_2</name>
    <name evidence="3" type="ORF">H4R20_005332</name>
</gene>
<dbReference type="GO" id="GO:0012505">
    <property type="term" value="C:endomembrane system"/>
    <property type="evidence" value="ECO:0007669"/>
    <property type="project" value="TreeGrafter"/>
</dbReference>
<dbReference type="Pfam" id="PF00173">
    <property type="entry name" value="Cyt-b5"/>
    <property type="match status" value="1"/>
</dbReference>
<comment type="similarity">
    <text evidence="1">Belongs to the cytochrome b5 family. MAPR subfamily.</text>
</comment>
<dbReference type="SMART" id="SM01117">
    <property type="entry name" value="Cyt-b5"/>
    <property type="match status" value="1"/>
</dbReference>
<dbReference type="InterPro" id="IPR036400">
    <property type="entry name" value="Cyt_B5-like_heme/steroid_sf"/>
</dbReference>
<dbReference type="SUPFAM" id="SSF55856">
    <property type="entry name" value="Cytochrome b5-like heme/steroid binding domain"/>
    <property type="match status" value="1"/>
</dbReference>
<comment type="caution">
    <text evidence="3">The sequence shown here is derived from an EMBL/GenBank/DDBJ whole genome shotgun (WGS) entry which is preliminary data.</text>
</comment>
<dbReference type="Proteomes" id="UP001140094">
    <property type="component" value="Unassembled WGS sequence"/>
</dbReference>
<dbReference type="FunFam" id="3.10.120.10:FF:000003">
    <property type="entry name" value="membrane-associated progesterone receptor component 1"/>
    <property type="match status" value="1"/>
</dbReference>
<evidence type="ECO:0000313" key="4">
    <source>
        <dbReference type="Proteomes" id="UP001140094"/>
    </source>
</evidence>
<dbReference type="PANTHER" id="PTHR10281">
    <property type="entry name" value="MEMBRANE-ASSOCIATED PROGESTERONE RECEPTOR COMPONENT-RELATED"/>
    <property type="match status" value="1"/>
</dbReference>
<dbReference type="AlphaFoldDB" id="A0A9W8HY39"/>
<dbReference type="InterPro" id="IPR050577">
    <property type="entry name" value="MAPR/NEUFC/NENF-like"/>
</dbReference>